<dbReference type="InterPro" id="IPR015815">
    <property type="entry name" value="HIBADH-related"/>
</dbReference>
<name>A0A285PIW0_9HYPH</name>
<evidence type="ECO:0000259" key="5">
    <source>
        <dbReference type="Pfam" id="PF14833"/>
    </source>
</evidence>
<reference evidence="6 7" key="1">
    <citation type="submission" date="2017-09" db="EMBL/GenBank/DDBJ databases">
        <authorList>
            <person name="Ehlers B."/>
            <person name="Leendertz F.H."/>
        </authorList>
    </citation>
    <scope>NUCLEOTIDE SEQUENCE [LARGE SCALE GENOMIC DNA]</scope>
    <source>
        <strain evidence="6 7">DSM 18289</strain>
    </source>
</reference>
<evidence type="ECO:0000256" key="1">
    <source>
        <dbReference type="ARBA" id="ARBA00023002"/>
    </source>
</evidence>
<dbReference type="InterPro" id="IPR008927">
    <property type="entry name" value="6-PGluconate_DH-like_C_sf"/>
</dbReference>
<proteinExistence type="predicted"/>
<dbReference type="Pfam" id="PF03446">
    <property type="entry name" value="NAD_binding_2"/>
    <property type="match status" value="1"/>
</dbReference>
<dbReference type="GO" id="GO:0050661">
    <property type="term" value="F:NADP binding"/>
    <property type="evidence" value="ECO:0007669"/>
    <property type="project" value="InterPro"/>
</dbReference>
<dbReference type="Pfam" id="PF14833">
    <property type="entry name" value="NAD_binding_11"/>
    <property type="match status" value="1"/>
</dbReference>
<dbReference type="RefSeq" id="WP_210200996.1">
    <property type="nucleotide sequence ID" value="NZ_OBEL01000010.1"/>
</dbReference>
<dbReference type="PIRSF" id="PIRSF000103">
    <property type="entry name" value="HIBADH"/>
    <property type="match status" value="1"/>
</dbReference>
<dbReference type="PANTHER" id="PTHR43060:SF15">
    <property type="entry name" value="3-HYDROXYISOBUTYRATE DEHYDROGENASE-LIKE 1, MITOCHONDRIAL-RELATED"/>
    <property type="match status" value="1"/>
</dbReference>
<dbReference type="EMBL" id="OBEL01000010">
    <property type="protein sequence ID" value="SNZ21654.1"/>
    <property type="molecule type" value="Genomic_DNA"/>
</dbReference>
<gene>
    <name evidence="6" type="ORF">SAMN06265368_4779</name>
</gene>
<evidence type="ECO:0000256" key="2">
    <source>
        <dbReference type="ARBA" id="ARBA00023027"/>
    </source>
</evidence>
<feature type="active site" evidence="3">
    <location>
        <position position="171"/>
    </location>
</feature>
<dbReference type="InterPro" id="IPR013328">
    <property type="entry name" value="6PGD_dom2"/>
</dbReference>
<keyword evidence="2" id="KW-0520">NAD</keyword>
<dbReference type="SUPFAM" id="SSF51735">
    <property type="entry name" value="NAD(P)-binding Rossmann-fold domains"/>
    <property type="match status" value="1"/>
</dbReference>
<evidence type="ECO:0000313" key="6">
    <source>
        <dbReference type="EMBL" id="SNZ21654.1"/>
    </source>
</evidence>
<organism evidence="6 7">
    <name type="scientific">Cohaesibacter gelatinilyticus</name>
    <dbReference type="NCBI Taxonomy" id="372072"/>
    <lineage>
        <taxon>Bacteria</taxon>
        <taxon>Pseudomonadati</taxon>
        <taxon>Pseudomonadota</taxon>
        <taxon>Alphaproteobacteria</taxon>
        <taxon>Hyphomicrobiales</taxon>
        <taxon>Cohaesibacteraceae</taxon>
    </lineage>
</organism>
<sequence>MQKQLKIGVAGCGRMGLPMAKAIKAGGFDVKGFDIRPNSEFGEFAPSMIEDINSLAAHSDVVLSIVRDITETDALLFDEQALLSQDQLPKILIICSTLSPKYIKGLRERVPKSVTLIDAPMSGAVIAAEEARLSFMLGGEDETLDALTPLFQTMGSKLHRMGDYGAGMTAKVLNNFIAATSTVAVRQVLDWADELEVDHDKLLSLMHDSSGQTWLGSHFHDIEFAVCGFEPDNTIGILKKDVESALDAVSASPDEGLQQAIIQSILVLKPYRSSQDN</sequence>
<dbReference type="Gene3D" id="1.10.1040.10">
    <property type="entry name" value="N-(1-d-carboxylethyl)-l-norvaline Dehydrogenase, domain 2"/>
    <property type="match status" value="1"/>
</dbReference>
<dbReference type="InterPro" id="IPR006115">
    <property type="entry name" value="6PGDH_NADP-bd"/>
</dbReference>
<dbReference type="InterPro" id="IPR036291">
    <property type="entry name" value="NAD(P)-bd_dom_sf"/>
</dbReference>
<dbReference type="PANTHER" id="PTHR43060">
    <property type="entry name" value="3-HYDROXYISOBUTYRATE DEHYDROGENASE-LIKE 1, MITOCHONDRIAL-RELATED"/>
    <property type="match status" value="1"/>
</dbReference>
<keyword evidence="7" id="KW-1185">Reference proteome</keyword>
<evidence type="ECO:0000313" key="7">
    <source>
        <dbReference type="Proteomes" id="UP000219439"/>
    </source>
</evidence>
<protein>
    <submittedName>
        <fullName evidence="6">3-hydroxyisobutyrate dehydrogenase</fullName>
    </submittedName>
</protein>
<dbReference type="GO" id="GO:0016491">
    <property type="term" value="F:oxidoreductase activity"/>
    <property type="evidence" value="ECO:0007669"/>
    <property type="project" value="UniProtKB-KW"/>
</dbReference>
<dbReference type="Proteomes" id="UP000219439">
    <property type="component" value="Unassembled WGS sequence"/>
</dbReference>
<dbReference type="InterPro" id="IPR029154">
    <property type="entry name" value="HIBADH-like_NADP-bd"/>
</dbReference>
<feature type="domain" description="6-phosphogluconate dehydrogenase NADP-binding" evidence="4">
    <location>
        <begin position="6"/>
        <end position="159"/>
    </location>
</feature>
<feature type="domain" description="3-hydroxyisobutyrate dehydrogenase-like NAD-binding" evidence="5">
    <location>
        <begin position="165"/>
        <end position="250"/>
    </location>
</feature>
<dbReference type="SUPFAM" id="SSF48179">
    <property type="entry name" value="6-phosphogluconate dehydrogenase C-terminal domain-like"/>
    <property type="match status" value="1"/>
</dbReference>
<evidence type="ECO:0000256" key="3">
    <source>
        <dbReference type="PIRSR" id="PIRSR000103-1"/>
    </source>
</evidence>
<accession>A0A285PIW0</accession>
<keyword evidence="1" id="KW-0560">Oxidoreductase</keyword>
<evidence type="ECO:0000259" key="4">
    <source>
        <dbReference type="Pfam" id="PF03446"/>
    </source>
</evidence>
<dbReference type="AlphaFoldDB" id="A0A285PIW0"/>
<dbReference type="Gene3D" id="3.40.50.720">
    <property type="entry name" value="NAD(P)-binding Rossmann-like Domain"/>
    <property type="match status" value="1"/>
</dbReference>
<dbReference type="GO" id="GO:0051287">
    <property type="term" value="F:NAD binding"/>
    <property type="evidence" value="ECO:0007669"/>
    <property type="project" value="InterPro"/>
</dbReference>